<gene>
    <name evidence="2" type="ORF">H6A12_05320</name>
</gene>
<dbReference type="AlphaFoldDB" id="A0A939BE65"/>
<reference evidence="2" key="2">
    <citation type="journal article" date="2021" name="Sci. Rep.">
        <title>The distribution of antibiotic resistance genes in chicken gut microbiota commensals.</title>
        <authorList>
            <person name="Juricova H."/>
            <person name="Matiasovicova J."/>
            <person name="Kubasova T."/>
            <person name="Cejkova D."/>
            <person name="Rychlik I."/>
        </authorList>
    </citation>
    <scope>NUCLEOTIDE SEQUENCE</scope>
    <source>
        <strain evidence="2">An559</strain>
    </source>
</reference>
<dbReference type="RefSeq" id="WP_204445589.1">
    <property type="nucleotide sequence ID" value="NZ_JACJKY010000006.1"/>
</dbReference>
<feature type="transmembrane region" description="Helical" evidence="1">
    <location>
        <begin position="12"/>
        <end position="31"/>
    </location>
</feature>
<reference evidence="2" key="1">
    <citation type="submission" date="2020-08" db="EMBL/GenBank/DDBJ databases">
        <authorList>
            <person name="Cejkova D."/>
            <person name="Kubasova T."/>
            <person name="Jahodarova E."/>
            <person name="Rychlik I."/>
        </authorList>
    </citation>
    <scope>NUCLEOTIDE SEQUENCE</scope>
    <source>
        <strain evidence="2">An559</strain>
    </source>
</reference>
<comment type="caution">
    <text evidence="2">The sequence shown here is derived from an EMBL/GenBank/DDBJ whole genome shotgun (WGS) entry which is preliminary data.</text>
</comment>
<evidence type="ECO:0000313" key="2">
    <source>
        <dbReference type="EMBL" id="MBM6920576.1"/>
    </source>
</evidence>
<protein>
    <submittedName>
        <fullName evidence="2">Septum formation initiator family protein</fullName>
    </submittedName>
</protein>
<keyword evidence="1" id="KW-1133">Transmembrane helix</keyword>
<dbReference type="Pfam" id="PF04977">
    <property type="entry name" value="DivIC"/>
    <property type="match status" value="1"/>
</dbReference>
<proteinExistence type="predicted"/>
<keyword evidence="3" id="KW-1185">Reference proteome</keyword>
<keyword evidence="1" id="KW-0812">Transmembrane</keyword>
<organism evidence="2 3">
    <name type="scientific">Merdimmobilis hominis</name>
    <dbReference type="NCBI Taxonomy" id="2897707"/>
    <lineage>
        <taxon>Bacteria</taxon>
        <taxon>Bacillati</taxon>
        <taxon>Bacillota</taxon>
        <taxon>Clostridia</taxon>
        <taxon>Eubacteriales</taxon>
        <taxon>Oscillospiraceae</taxon>
        <taxon>Merdimmobilis</taxon>
    </lineage>
</organism>
<accession>A0A939BE65</accession>
<sequence>MAKGKKNKKSFIFKVAFLAFTCYVAVSFTLIQIDIANKEKQLADAKTQLAEQKLIKSEIIDVLNSGENTEYIAKIAREKLGMAYPDEEVFVDPNRKE</sequence>
<keyword evidence="1" id="KW-0472">Membrane</keyword>
<dbReference type="EMBL" id="JACJKY010000006">
    <property type="protein sequence ID" value="MBM6920576.1"/>
    <property type="molecule type" value="Genomic_DNA"/>
</dbReference>
<name>A0A939BE65_9FIRM</name>
<evidence type="ECO:0000313" key="3">
    <source>
        <dbReference type="Proteomes" id="UP000774750"/>
    </source>
</evidence>
<dbReference type="Proteomes" id="UP000774750">
    <property type="component" value="Unassembled WGS sequence"/>
</dbReference>
<dbReference type="InterPro" id="IPR007060">
    <property type="entry name" value="FtsL/DivIC"/>
</dbReference>
<evidence type="ECO:0000256" key="1">
    <source>
        <dbReference type="SAM" id="Phobius"/>
    </source>
</evidence>